<dbReference type="CDD" id="cd06261">
    <property type="entry name" value="TM_PBP2"/>
    <property type="match status" value="1"/>
</dbReference>
<proteinExistence type="inferred from homology"/>
<feature type="transmembrane region" description="Helical" evidence="7">
    <location>
        <begin position="274"/>
        <end position="295"/>
    </location>
</feature>
<dbReference type="InterPro" id="IPR035906">
    <property type="entry name" value="MetI-like_sf"/>
</dbReference>
<dbReference type="PANTHER" id="PTHR43386">
    <property type="entry name" value="OLIGOPEPTIDE TRANSPORT SYSTEM PERMEASE PROTEIN APPC"/>
    <property type="match status" value="1"/>
</dbReference>
<evidence type="ECO:0000313" key="10">
    <source>
        <dbReference type="Proteomes" id="UP000284177"/>
    </source>
</evidence>
<feature type="transmembrane region" description="Helical" evidence="7">
    <location>
        <begin position="42"/>
        <end position="63"/>
    </location>
</feature>
<dbReference type="AlphaFoldDB" id="A0A419SUU8"/>
<accession>A0A419SUU8</accession>
<organism evidence="9 10">
    <name type="scientific">Thermohalobacter berrensis</name>
    <dbReference type="NCBI Taxonomy" id="99594"/>
    <lineage>
        <taxon>Bacteria</taxon>
        <taxon>Bacillati</taxon>
        <taxon>Bacillota</taxon>
        <taxon>Tissierellia</taxon>
        <taxon>Tissierellales</taxon>
        <taxon>Thermohalobacteraceae</taxon>
        <taxon>Thermohalobacter</taxon>
    </lineage>
</organism>
<dbReference type="InterPro" id="IPR050366">
    <property type="entry name" value="BP-dependent_transpt_permease"/>
</dbReference>
<comment type="caution">
    <text evidence="9">The sequence shown here is derived from an EMBL/GenBank/DDBJ whole genome shotgun (WGS) entry which is preliminary data.</text>
</comment>
<dbReference type="GO" id="GO:0005886">
    <property type="term" value="C:plasma membrane"/>
    <property type="evidence" value="ECO:0007669"/>
    <property type="project" value="UniProtKB-SubCell"/>
</dbReference>
<feature type="transmembrane region" description="Helical" evidence="7">
    <location>
        <begin position="142"/>
        <end position="160"/>
    </location>
</feature>
<dbReference type="Pfam" id="PF12911">
    <property type="entry name" value="OppC_N"/>
    <property type="match status" value="1"/>
</dbReference>
<keyword evidence="10" id="KW-1185">Reference proteome</keyword>
<dbReference type="EMBL" id="MCIB01000039">
    <property type="protein sequence ID" value="RKD28994.1"/>
    <property type="molecule type" value="Genomic_DNA"/>
</dbReference>
<dbReference type="PANTHER" id="PTHR43386:SF22">
    <property type="entry name" value="OLIGOPEPTIDE TRANSPORT SYSTEM PERMEASE PROTEIN OPPC"/>
    <property type="match status" value="1"/>
</dbReference>
<dbReference type="PROSITE" id="PS50928">
    <property type="entry name" value="ABC_TM1"/>
    <property type="match status" value="1"/>
</dbReference>
<evidence type="ECO:0000313" key="9">
    <source>
        <dbReference type="EMBL" id="RKD28994.1"/>
    </source>
</evidence>
<name>A0A419SUU8_9FIRM</name>
<evidence type="ECO:0000256" key="6">
    <source>
        <dbReference type="ARBA" id="ARBA00023136"/>
    </source>
</evidence>
<comment type="subcellular location">
    <subcellularLocation>
        <location evidence="1 7">Cell membrane</location>
        <topology evidence="1 7">Multi-pass membrane protein</topology>
    </subcellularLocation>
</comment>
<feature type="transmembrane region" description="Helical" evidence="7">
    <location>
        <begin position="105"/>
        <end position="130"/>
    </location>
</feature>
<dbReference type="OrthoDB" id="9783218at2"/>
<evidence type="ECO:0000256" key="7">
    <source>
        <dbReference type="RuleBase" id="RU363032"/>
    </source>
</evidence>
<evidence type="ECO:0000256" key="1">
    <source>
        <dbReference type="ARBA" id="ARBA00004651"/>
    </source>
</evidence>
<dbReference type="InterPro" id="IPR000515">
    <property type="entry name" value="MetI-like"/>
</dbReference>
<evidence type="ECO:0000256" key="4">
    <source>
        <dbReference type="ARBA" id="ARBA00022692"/>
    </source>
</evidence>
<protein>
    <submittedName>
        <fullName evidence="9">Diguanylate cyclase</fullName>
    </submittedName>
</protein>
<dbReference type="SUPFAM" id="SSF161098">
    <property type="entry name" value="MetI-like"/>
    <property type="match status" value="1"/>
</dbReference>
<dbReference type="RefSeq" id="WP_120170654.1">
    <property type="nucleotide sequence ID" value="NZ_MCIB01000039.1"/>
</dbReference>
<feature type="transmembrane region" description="Helical" evidence="7">
    <location>
        <begin position="224"/>
        <end position="254"/>
    </location>
</feature>
<keyword evidence="3" id="KW-1003">Cell membrane</keyword>
<keyword evidence="6 7" id="KW-0472">Membrane</keyword>
<keyword evidence="2 7" id="KW-0813">Transport</keyword>
<evidence type="ECO:0000256" key="5">
    <source>
        <dbReference type="ARBA" id="ARBA00022989"/>
    </source>
</evidence>
<keyword evidence="4 7" id="KW-0812">Transmembrane</keyword>
<gene>
    <name evidence="9" type="ORF">BET03_06515</name>
</gene>
<dbReference type="InterPro" id="IPR025966">
    <property type="entry name" value="OppC_N"/>
</dbReference>
<dbReference type="Gene3D" id="1.10.3720.10">
    <property type="entry name" value="MetI-like"/>
    <property type="match status" value="1"/>
</dbReference>
<dbReference type="GO" id="GO:0055085">
    <property type="term" value="P:transmembrane transport"/>
    <property type="evidence" value="ECO:0007669"/>
    <property type="project" value="InterPro"/>
</dbReference>
<feature type="transmembrane region" description="Helical" evidence="7">
    <location>
        <begin position="166"/>
        <end position="185"/>
    </location>
</feature>
<dbReference type="Proteomes" id="UP000284177">
    <property type="component" value="Unassembled WGS sequence"/>
</dbReference>
<comment type="similarity">
    <text evidence="7">Belongs to the binding-protein-dependent transport system permease family.</text>
</comment>
<evidence type="ECO:0000259" key="8">
    <source>
        <dbReference type="PROSITE" id="PS50928"/>
    </source>
</evidence>
<dbReference type="Pfam" id="PF00528">
    <property type="entry name" value="BPD_transp_1"/>
    <property type="match status" value="1"/>
</dbReference>
<evidence type="ECO:0000256" key="2">
    <source>
        <dbReference type="ARBA" id="ARBA00022448"/>
    </source>
</evidence>
<feature type="domain" description="ABC transmembrane type-1" evidence="8">
    <location>
        <begin position="103"/>
        <end position="292"/>
    </location>
</feature>
<sequence>MAELSREKFEIVGKSIKESQAVVRPSMTYWQDAWRRLKANKLAIASLIILGIMIFMSLAGPYMRPYKFDEGDLLLMNQTPSSEYWFGTDELGRSLFVRCWVGARISIFIGVVVALLNFTIGVIYGGIAGYLGGNVDNIMMRIVDILFSIPFLLWVIMLMVVMERGLGTIIIAMAIAGWGGTARLVRGQVLQLKEMEFVMAAKTLGADAKRIILRHLIPNTMGVIIVNLTFAIPTAIFTEAFLSFIGLGIPVPYASLGSLSRDGIRMLLVHPYQLFFPSLIISILMLAFNLFGDGLRDALDPRLRQ</sequence>
<evidence type="ECO:0000256" key="3">
    <source>
        <dbReference type="ARBA" id="ARBA00022475"/>
    </source>
</evidence>
<reference evidence="9 10" key="1">
    <citation type="submission" date="2016-08" db="EMBL/GenBank/DDBJ databases">
        <title>Novel Firmicutes and Novel Genomes.</title>
        <authorList>
            <person name="Poppleton D.I."/>
            <person name="Gribaldo S."/>
        </authorList>
    </citation>
    <scope>NUCLEOTIDE SEQUENCE [LARGE SCALE GENOMIC DNA]</scope>
    <source>
        <strain evidence="9 10">CTT3</strain>
    </source>
</reference>
<keyword evidence="5 7" id="KW-1133">Transmembrane helix</keyword>